<evidence type="ECO:0000313" key="1">
    <source>
        <dbReference type="EMBL" id="CRI33849.1"/>
    </source>
</evidence>
<organism evidence="1 2">
    <name type="scientific">Helicobacter heilmannii</name>
    <dbReference type="NCBI Taxonomy" id="35817"/>
    <lineage>
        <taxon>Bacteria</taxon>
        <taxon>Pseudomonadati</taxon>
        <taxon>Campylobacterota</taxon>
        <taxon>Epsilonproteobacteria</taxon>
        <taxon>Campylobacterales</taxon>
        <taxon>Helicobacteraceae</taxon>
        <taxon>Helicobacter</taxon>
    </lineage>
</organism>
<proteinExistence type="predicted"/>
<reference evidence="2" key="1">
    <citation type="submission" date="2014-12" db="EMBL/GenBank/DDBJ databases">
        <authorList>
            <person name="Smet A."/>
        </authorList>
    </citation>
    <scope>NUCLEOTIDE SEQUENCE [LARGE SCALE GENOMIC DNA]</scope>
</reference>
<sequence length="41" mass="5016">MQKGQIVLFIFYDRGKYSVVGLRARLRFRRKITQGRYNKHD</sequence>
<dbReference type="STRING" id="1216962.BN341_350"/>
<dbReference type="AlphaFoldDB" id="A0A0K2XJ43"/>
<accession>A0A0K2XJ43</accession>
<protein>
    <submittedName>
        <fullName evidence="1">Uncharacterized protein</fullName>
    </submittedName>
</protein>
<gene>
    <name evidence="1" type="ORF">HHE01_15350</name>
</gene>
<evidence type="ECO:0000313" key="2">
    <source>
        <dbReference type="Proteomes" id="UP000046090"/>
    </source>
</evidence>
<dbReference type="Proteomes" id="UP000046090">
    <property type="component" value="Unassembled WGS sequence"/>
</dbReference>
<name>A0A0K2XJ43_HELHE</name>
<dbReference type="EMBL" id="CDMK01000001">
    <property type="protein sequence ID" value="CRI33849.1"/>
    <property type="molecule type" value="Genomic_DNA"/>
</dbReference>
<keyword evidence="2" id="KW-1185">Reference proteome</keyword>